<gene>
    <name evidence="1" type="ORF">CNO13_07965</name>
    <name evidence="2" type="ORF">EZU67_006260</name>
</gene>
<dbReference type="PROSITE" id="PS51257">
    <property type="entry name" value="PROKAR_LIPOPROTEIN"/>
    <property type="match status" value="1"/>
</dbReference>
<evidence type="ECO:0000313" key="4">
    <source>
        <dbReference type="Proteomes" id="UP000291995"/>
    </source>
</evidence>
<geneLocation type="plasmid" evidence="1 3">
    <name>pYekat-1-lp18-1</name>
</geneLocation>
<evidence type="ECO:0000313" key="1">
    <source>
        <dbReference type="EMBL" id="WDE71957.1"/>
    </source>
</evidence>
<protein>
    <submittedName>
        <fullName evidence="2">Uncharacterized protein</fullName>
    </submittedName>
</protein>
<dbReference type="Proteomes" id="UP000230633">
    <property type="component" value="Plasmid pYekat-1-lp18-1"/>
</dbReference>
<keyword evidence="2" id="KW-0614">Plasmid</keyword>
<evidence type="ECO:0000313" key="2">
    <source>
        <dbReference type="EMBL" id="WEG86441.1"/>
    </source>
</evidence>
<geneLocation type="plasmid" evidence="2 4">
    <name>pYekat-76-lp18-1</name>
</geneLocation>
<reference evidence="2" key="1">
    <citation type="submission" date="2022-12" db="EMBL/GenBank/DDBJ databases">
        <title>B. miyamotoi WGS.</title>
        <authorList>
            <person name="Kuleshov K.V."/>
            <person name="Hoornstra D."/>
            <person name="Hovius J.W."/>
            <person name="Platonov A.E."/>
            <person name="Telford S.R. III."/>
        </authorList>
    </citation>
    <scope>NUCLEOTIDE SEQUENCE</scope>
    <source>
        <strain evidence="2">Yekat-76</strain>
        <plasmid evidence="2">pYekat-76-lp18-1</plasmid>
    </source>
</reference>
<proteinExistence type="predicted"/>
<organism evidence="2 4">
    <name type="scientific">Borrelia miyamotoi</name>
    <dbReference type="NCBI Taxonomy" id="47466"/>
    <lineage>
        <taxon>Bacteria</taxon>
        <taxon>Pseudomonadati</taxon>
        <taxon>Spirochaetota</taxon>
        <taxon>Spirochaetia</taxon>
        <taxon>Spirochaetales</taxon>
        <taxon>Borreliaceae</taxon>
        <taxon>Borrelia</taxon>
    </lineage>
</organism>
<dbReference type="RefSeq" id="WP_025444454.1">
    <property type="nucleotide sequence ID" value="NZ_CP024218.2"/>
</dbReference>
<sequence>MNRVISVSLCIIIIGCNNKGISESLSRGGDNLEKSLLVLPKSLSKVDSITTNKVGPDINVEEGGGSEVKVFPALPEGDTEAKNNIIEQLPSVVPSFLPPEGNDNVHLPEEELPEDDQVYLRPINFEHNGEMQANEQNLELAFNDDINHYAENEANGKKSREKILYDIERSIMMYIEETGNISNFDERMDLGSINRRPIGTVRDLMESFQTLNNLFGHSKSVDIFYKSLQYNQENIKSLLRAAYRVLQIDEYSSYASSSPLCNGLFSMLIDSLKDIDDILRSFVQRNPNRSYRAEPYVVNDQFKKFSEKATKKELFIIDKRIERSIWIMMKLRISIVVGMKYCNDNIDNKAYVSSVFSKLSDKNGVNYKASRAIIKNNESIKNLIRMIMDR</sequence>
<evidence type="ECO:0000313" key="3">
    <source>
        <dbReference type="Proteomes" id="UP000230633"/>
    </source>
</evidence>
<name>A0AAQ3CN58_9SPIR</name>
<accession>A0AAQ3CN58</accession>
<dbReference type="AlphaFoldDB" id="A0AAQ3CN58"/>
<dbReference type="EMBL" id="CP117149">
    <property type="protein sequence ID" value="WEG86441.1"/>
    <property type="molecule type" value="Genomic_DNA"/>
</dbReference>
<reference evidence="1" key="2">
    <citation type="submission" date="2022-12" db="EMBL/GenBank/DDBJ databases">
        <title>B. miyamotoi WGS.</title>
        <authorList>
            <person name="Gabriele M."/>
            <person name="Kuleshov K.V."/>
            <person name="Hepner S."/>
            <person name="Hoornstra D."/>
            <person name="Hovius J.W."/>
            <person name="Platonov A.E."/>
            <person name="Fingerle V."/>
            <person name="Strube C."/>
        </authorList>
    </citation>
    <scope>NUCLEOTIDE SEQUENCE</scope>
    <source>
        <strain evidence="1">Yekat-1</strain>
        <plasmid evidence="1">pYekat-1-lp18-1</plasmid>
    </source>
</reference>
<dbReference type="EMBL" id="CP117157">
    <property type="protein sequence ID" value="WDE71957.1"/>
    <property type="molecule type" value="Genomic_DNA"/>
</dbReference>
<dbReference type="Proteomes" id="UP000291995">
    <property type="component" value="Plasmid pYekat-76-lp18-1"/>
</dbReference>
<keyword evidence="3" id="KW-1185">Reference proteome</keyword>